<gene>
    <name evidence="1" type="primary">Necator_chrIV.g16385</name>
    <name evidence="1" type="ORF">RB195_003089</name>
</gene>
<comment type="caution">
    <text evidence="1">The sequence shown here is derived from an EMBL/GenBank/DDBJ whole genome shotgun (WGS) entry which is preliminary data.</text>
</comment>
<protein>
    <submittedName>
        <fullName evidence="1">Uncharacterized protein</fullName>
    </submittedName>
</protein>
<evidence type="ECO:0000313" key="1">
    <source>
        <dbReference type="EMBL" id="KAK6751483.1"/>
    </source>
</evidence>
<keyword evidence="2" id="KW-1185">Reference proteome</keyword>
<reference evidence="1 2" key="1">
    <citation type="submission" date="2023-08" db="EMBL/GenBank/DDBJ databases">
        <title>A Necator americanus chromosomal reference genome.</title>
        <authorList>
            <person name="Ilik V."/>
            <person name="Petrzelkova K.J."/>
            <person name="Pardy F."/>
            <person name="Fuh T."/>
            <person name="Niatou-Singa F.S."/>
            <person name="Gouil Q."/>
            <person name="Baker L."/>
            <person name="Ritchie M.E."/>
            <person name="Jex A.R."/>
            <person name="Gazzola D."/>
            <person name="Li H."/>
            <person name="Toshio Fujiwara R."/>
            <person name="Zhan B."/>
            <person name="Aroian R.V."/>
            <person name="Pafco B."/>
            <person name="Schwarz E.M."/>
        </authorList>
    </citation>
    <scope>NUCLEOTIDE SEQUENCE [LARGE SCALE GENOMIC DNA]</scope>
    <source>
        <strain evidence="1 2">Aroian</strain>
        <tissue evidence="1">Whole animal</tissue>
    </source>
</reference>
<dbReference type="EMBL" id="JAVFWL010000004">
    <property type="protein sequence ID" value="KAK6751483.1"/>
    <property type="molecule type" value="Genomic_DNA"/>
</dbReference>
<name>A0ABR1DM11_NECAM</name>
<dbReference type="Proteomes" id="UP001303046">
    <property type="component" value="Unassembled WGS sequence"/>
</dbReference>
<organism evidence="1 2">
    <name type="scientific">Necator americanus</name>
    <name type="common">Human hookworm</name>
    <dbReference type="NCBI Taxonomy" id="51031"/>
    <lineage>
        <taxon>Eukaryota</taxon>
        <taxon>Metazoa</taxon>
        <taxon>Ecdysozoa</taxon>
        <taxon>Nematoda</taxon>
        <taxon>Chromadorea</taxon>
        <taxon>Rhabditida</taxon>
        <taxon>Rhabditina</taxon>
        <taxon>Rhabditomorpha</taxon>
        <taxon>Strongyloidea</taxon>
        <taxon>Ancylostomatidae</taxon>
        <taxon>Bunostominae</taxon>
        <taxon>Necator</taxon>
    </lineage>
</organism>
<evidence type="ECO:0000313" key="2">
    <source>
        <dbReference type="Proteomes" id="UP001303046"/>
    </source>
</evidence>
<proteinExistence type="predicted"/>
<sequence>MNLRITSETESVLERPVYKFCSKYYRVGLTGQLLFVTNSKASYLSIANQLGIRHFPIIEPEVVRVELGDPYSRNCTPPVSNPTARVYWILKGDEGTAVTFESINSSHISSNEQEGSEIYEVADNRGLSVSRDKMHPMSKTGHYWEWL</sequence>
<accession>A0ABR1DM11</accession>